<dbReference type="AlphaFoldDB" id="A0A8T2VDR9"/>
<dbReference type="EMBL" id="CM035408">
    <property type="protein sequence ID" value="KAH7442589.1"/>
    <property type="molecule type" value="Genomic_DNA"/>
</dbReference>
<name>A0A8T2VDR9_CERRI</name>
<keyword evidence="2" id="KW-1185">Reference proteome</keyword>
<dbReference type="Proteomes" id="UP000825935">
    <property type="component" value="Chromosome 3"/>
</dbReference>
<protein>
    <submittedName>
        <fullName evidence="1">Uncharacterized protein</fullName>
    </submittedName>
</protein>
<accession>A0A8T2VDR9</accession>
<organism evidence="1 2">
    <name type="scientific">Ceratopteris richardii</name>
    <name type="common">Triangle waterfern</name>
    <dbReference type="NCBI Taxonomy" id="49495"/>
    <lineage>
        <taxon>Eukaryota</taxon>
        <taxon>Viridiplantae</taxon>
        <taxon>Streptophyta</taxon>
        <taxon>Embryophyta</taxon>
        <taxon>Tracheophyta</taxon>
        <taxon>Polypodiopsida</taxon>
        <taxon>Polypodiidae</taxon>
        <taxon>Polypodiales</taxon>
        <taxon>Pteridineae</taxon>
        <taxon>Pteridaceae</taxon>
        <taxon>Parkerioideae</taxon>
        <taxon>Ceratopteris</taxon>
    </lineage>
</organism>
<gene>
    <name evidence="1" type="ORF">KP509_03G095600</name>
</gene>
<evidence type="ECO:0000313" key="1">
    <source>
        <dbReference type="EMBL" id="KAH7442589.1"/>
    </source>
</evidence>
<comment type="caution">
    <text evidence="1">The sequence shown here is derived from an EMBL/GenBank/DDBJ whole genome shotgun (WGS) entry which is preliminary data.</text>
</comment>
<sequence>MFFVWSCKRFWDQIFGNSTKKNFKWISTMIQTILSLFPSPLSLSKHTSIFIDLTLCFARDF</sequence>
<proteinExistence type="predicted"/>
<reference evidence="1" key="1">
    <citation type="submission" date="2021-08" db="EMBL/GenBank/DDBJ databases">
        <title>WGS assembly of Ceratopteris richardii.</title>
        <authorList>
            <person name="Marchant D.B."/>
            <person name="Chen G."/>
            <person name="Jenkins J."/>
            <person name="Shu S."/>
            <person name="Leebens-Mack J."/>
            <person name="Grimwood J."/>
            <person name="Schmutz J."/>
            <person name="Soltis P."/>
            <person name="Soltis D."/>
            <person name="Chen Z.-H."/>
        </authorList>
    </citation>
    <scope>NUCLEOTIDE SEQUENCE</scope>
    <source>
        <strain evidence="1">Whitten #5841</strain>
        <tissue evidence="1">Leaf</tissue>
    </source>
</reference>
<evidence type="ECO:0000313" key="2">
    <source>
        <dbReference type="Proteomes" id="UP000825935"/>
    </source>
</evidence>